<feature type="domain" description="RCK C-terminal" evidence="1">
    <location>
        <begin position="75"/>
        <end position="160"/>
    </location>
</feature>
<dbReference type="Proteomes" id="UP000626844">
    <property type="component" value="Unassembled WGS sequence"/>
</dbReference>
<dbReference type="InterPro" id="IPR006037">
    <property type="entry name" value="RCK_C"/>
</dbReference>
<sequence length="161" mass="18253">MNIRESELPGIGYKYEIITKDREKIALVVHDDGRREIYHFDEEHEECVSNITFSDSEARQLAAILGGMVYQPKALESIEVALNDLVIEWFKIEKDSPSAAKTIGEIEIRQKYGVNVIAVIKKNGQKVLNPGSDEILEIGDTIVISGERKEIRELIKKISNR</sequence>
<dbReference type="InterPro" id="IPR036721">
    <property type="entry name" value="RCK_C_sf"/>
</dbReference>
<dbReference type="SUPFAM" id="SSF116726">
    <property type="entry name" value="TrkA C-terminal domain-like"/>
    <property type="match status" value="1"/>
</dbReference>
<reference evidence="2" key="1">
    <citation type="submission" date="2020-09" db="EMBL/GenBank/DDBJ databases">
        <title>A novel bacterium of genus Bacillus, isolated from South China Sea.</title>
        <authorList>
            <person name="Huang H."/>
            <person name="Mo K."/>
            <person name="Hu Y."/>
        </authorList>
    </citation>
    <scope>NUCLEOTIDE SEQUENCE</scope>
    <source>
        <strain evidence="2">IB182487</strain>
    </source>
</reference>
<dbReference type="GO" id="GO:0008324">
    <property type="term" value="F:monoatomic cation transmembrane transporter activity"/>
    <property type="evidence" value="ECO:0007669"/>
    <property type="project" value="InterPro"/>
</dbReference>
<comment type="caution">
    <text evidence="2">The sequence shown here is derived from an EMBL/GenBank/DDBJ whole genome shotgun (WGS) entry which is preliminary data.</text>
</comment>
<dbReference type="Gene3D" id="3.30.70.1450">
    <property type="entry name" value="Regulator of K+ conductance, C-terminal domain"/>
    <property type="match status" value="1"/>
</dbReference>
<dbReference type="Pfam" id="PF02080">
    <property type="entry name" value="TrkA_C"/>
    <property type="match status" value="1"/>
</dbReference>
<accession>A0A926RYC3</accession>
<dbReference type="PIRSF" id="PIRSF005028">
    <property type="entry name" value="KhtT"/>
    <property type="match status" value="1"/>
</dbReference>
<dbReference type="GO" id="GO:0006813">
    <property type="term" value="P:potassium ion transport"/>
    <property type="evidence" value="ECO:0007669"/>
    <property type="project" value="InterPro"/>
</dbReference>
<protein>
    <submittedName>
        <fullName evidence="2">Cation:proton antiporter regulatory subunit</fullName>
    </submittedName>
</protein>
<dbReference type="AlphaFoldDB" id="A0A926RYC3"/>
<dbReference type="PROSITE" id="PS51202">
    <property type="entry name" value="RCK_C"/>
    <property type="match status" value="1"/>
</dbReference>
<dbReference type="PANTHER" id="PTHR30445:SF8">
    <property type="entry name" value="K(+)_H(+) ANTIPORTER SUBUNIT KHTT"/>
    <property type="match status" value="1"/>
</dbReference>
<dbReference type="RefSeq" id="WP_191158647.1">
    <property type="nucleotide sequence ID" value="NZ_JACXAI010000015.1"/>
</dbReference>
<gene>
    <name evidence="2" type="ORF">IC621_12465</name>
</gene>
<evidence type="ECO:0000313" key="3">
    <source>
        <dbReference type="Proteomes" id="UP000626844"/>
    </source>
</evidence>
<evidence type="ECO:0000259" key="1">
    <source>
        <dbReference type="PROSITE" id="PS51202"/>
    </source>
</evidence>
<proteinExistence type="predicted"/>
<dbReference type="InterPro" id="IPR050144">
    <property type="entry name" value="AAE_transporter"/>
</dbReference>
<dbReference type="Pfam" id="PF25991">
    <property type="entry name" value="KhtT_N"/>
    <property type="match status" value="1"/>
</dbReference>
<organism evidence="2 3">
    <name type="scientific">Metabacillus arenae</name>
    <dbReference type="NCBI Taxonomy" id="2771434"/>
    <lineage>
        <taxon>Bacteria</taxon>
        <taxon>Bacillati</taxon>
        <taxon>Bacillota</taxon>
        <taxon>Bacilli</taxon>
        <taxon>Bacillales</taxon>
        <taxon>Bacillaceae</taxon>
        <taxon>Metabacillus</taxon>
    </lineage>
</organism>
<name>A0A926RYC3_9BACI</name>
<dbReference type="PANTHER" id="PTHR30445">
    <property type="entry name" value="K(+)_H(+) ANTIPORTER SUBUNIT KHTT"/>
    <property type="match status" value="1"/>
</dbReference>
<dbReference type="InterPro" id="IPR026278">
    <property type="entry name" value="KhtT"/>
</dbReference>
<dbReference type="EMBL" id="JACXAI010000015">
    <property type="protein sequence ID" value="MBD1381047.1"/>
    <property type="molecule type" value="Genomic_DNA"/>
</dbReference>
<evidence type="ECO:0000313" key="2">
    <source>
        <dbReference type="EMBL" id="MBD1381047.1"/>
    </source>
</evidence>
<dbReference type="InterPro" id="IPR058776">
    <property type="entry name" value="KhtT-like_N"/>
</dbReference>
<keyword evidence="3" id="KW-1185">Reference proteome</keyword>